<reference evidence="1" key="1">
    <citation type="submission" date="2018-01" db="EMBL/GenBank/DDBJ databases">
        <title>An insight into the sialome of Amazonian anophelines.</title>
        <authorList>
            <person name="Ribeiro J.M."/>
            <person name="Scarpassa V."/>
            <person name="Calvo E."/>
        </authorList>
    </citation>
    <scope>NUCLEOTIDE SEQUENCE</scope>
</reference>
<organism evidence="1">
    <name type="scientific">Anopheles darlingi</name>
    <name type="common">Mosquito</name>
    <dbReference type="NCBI Taxonomy" id="43151"/>
    <lineage>
        <taxon>Eukaryota</taxon>
        <taxon>Metazoa</taxon>
        <taxon>Ecdysozoa</taxon>
        <taxon>Arthropoda</taxon>
        <taxon>Hexapoda</taxon>
        <taxon>Insecta</taxon>
        <taxon>Pterygota</taxon>
        <taxon>Neoptera</taxon>
        <taxon>Endopterygota</taxon>
        <taxon>Diptera</taxon>
        <taxon>Nematocera</taxon>
        <taxon>Culicoidea</taxon>
        <taxon>Culicidae</taxon>
        <taxon>Anophelinae</taxon>
        <taxon>Anopheles</taxon>
    </lineage>
</organism>
<protein>
    <submittedName>
        <fullName evidence="1">Putative secreted protein</fullName>
    </submittedName>
</protein>
<accession>A0A2M4DKX5</accession>
<sequence length="104" mass="11547">MFHTGLIWISTVRPLASRILTRGVSVRIVITSSRSWASALYTMNSTLRPPSVTEIDIFRGSFPKSNWSSPIRKLWSRGLRCTSSSIVFACSCTMSSMLSNSRSA</sequence>
<evidence type="ECO:0000313" key="1">
    <source>
        <dbReference type="EMBL" id="MBW78191.1"/>
    </source>
</evidence>
<name>A0A2M4DKX5_ANODA</name>
<proteinExistence type="predicted"/>
<dbReference type="EMBL" id="GGFL01014013">
    <property type="protein sequence ID" value="MBW78191.1"/>
    <property type="molecule type" value="Transcribed_RNA"/>
</dbReference>
<dbReference type="AlphaFoldDB" id="A0A2M4DKX5"/>